<dbReference type="AlphaFoldDB" id="A0A427B8X1"/>
<gene>
    <name evidence="1" type="ORF">B296_00004007</name>
</gene>
<name>A0A427B8X1_ENSVE</name>
<dbReference type="EMBL" id="AMZH03000212">
    <property type="protein sequence ID" value="RRT84904.1"/>
    <property type="molecule type" value="Genomic_DNA"/>
</dbReference>
<proteinExistence type="predicted"/>
<evidence type="ECO:0000313" key="2">
    <source>
        <dbReference type="Proteomes" id="UP000287651"/>
    </source>
</evidence>
<dbReference type="Proteomes" id="UP000287651">
    <property type="component" value="Unassembled WGS sequence"/>
</dbReference>
<accession>A0A427B8X1</accession>
<organism evidence="1 2">
    <name type="scientific">Ensete ventricosum</name>
    <name type="common">Abyssinian banana</name>
    <name type="synonym">Musa ensete</name>
    <dbReference type="NCBI Taxonomy" id="4639"/>
    <lineage>
        <taxon>Eukaryota</taxon>
        <taxon>Viridiplantae</taxon>
        <taxon>Streptophyta</taxon>
        <taxon>Embryophyta</taxon>
        <taxon>Tracheophyta</taxon>
        <taxon>Spermatophyta</taxon>
        <taxon>Magnoliopsida</taxon>
        <taxon>Liliopsida</taxon>
        <taxon>Zingiberales</taxon>
        <taxon>Musaceae</taxon>
        <taxon>Ensete</taxon>
    </lineage>
</organism>
<comment type="caution">
    <text evidence="1">The sequence shown here is derived from an EMBL/GenBank/DDBJ whole genome shotgun (WGS) entry which is preliminary data.</text>
</comment>
<evidence type="ECO:0000313" key="1">
    <source>
        <dbReference type="EMBL" id="RRT84904.1"/>
    </source>
</evidence>
<reference evidence="1 2" key="1">
    <citation type="journal article" date="2014" name="Agronomy (Basel)">
        <title>A Draft Genome Sequence for Ensete ventricosum, the Drought-Tolerant Tree Against Hunger.</title>
        <authorList>
            <person name="Harrison J."/>
            <person name="Moore K.A."/>
            <person name="Paszkiewicz K."/>
            <person name="Jones T."/>
            <person name="Grant M."/>
            <person name="Ambacheew D."/>
            <person name="Muzemil S."/>
            <person name="Studholme D.J."/>
        </authorList>
    </citation>
    <scope>NUCLEOTIDE SEQUENCE [LARGE SCALE GENOMIC DNA]</scope>
</reference>
<protein>
    <submittedName>
        <fullName evidence="1">Uncharacterized protein</fullName>
    </submittedName>
</protein>
<sequence>MVLLSATVGSGFGDANAHLGSRIRKEEVKRGRSFSPYSRNKGYPSGWVCSRCTQRSQTSGDLPTEAEQKNLEEEDTKLIDWMMEEEELGLAYFEGQAAEGRAAIAAGEPEQERILAGVTLRR</sequence>